<feature type="compositionally biased region" description="Gly residues" evidence="1">
    <location>
        <begin position="164"/>
        <end position="176"/>
    </location>
</feature>
<dbReference type="EMBL" id="BSUZ01000001">
    <property type="protein sequence ID" value="GMA86458.1"/>
    <property type="molecule type" value="Genomic_DNA"/>
</dbReference>
<name>A0ABQ6JE66_9ACTN</name>
<evidence type="ECO:0000256" key="1">
    <source>
        <dbReference type="SAM" id="MobiDB-lite"/>
    </source>
</evidence>
<evidence type="ECO:0000313" key="3">
    <source>
        <dbReference type="Proteomes" id="UP001157017"/>
    </source>
</evidence>
<keyword evidence="3" id="KW-1185">Reference proteome</keyword>
<evidence type="ECO:0000313" key="2">
    <source>
        <dbReference type="EMBL" id="GMA86458.1"/>
    </source>
</evidence>
<feature type="region of interest" description="Disordered" evidence="1">
    <location>
        <begin position="157"/>
        <end position="238"/>
    </location>
</feature>
<organism evidence="2 3">
    <name type="scientific">Angustibacter aerolatus</name>
    <dbReference type="NCBI Taxonomy" id="1162965"/>
    <lineage>
        <taxon>Bacteria</taxon>
        <taxon>Bacillati</taxon>
        <taxon>Actinomycetota</taxon>
        <taxon>Actinomycetes</taxon>
        <taxon>Kineosporiales</taxon>
        <taxon>Kineosporiaceae</taxon>
    </lineage>
</organism>
<gene>
    <name evidence="2" type="ORF">GCM10025868_17080</name>
</gene>
<proteinExistence type="predicted"/>
<accession>A0ABQ6JE66</accession>
<comment type="caution">
    <text evidence="2">The sequence shown here is derived from an EMBL/GenBank/DDBJ whole genome shotgun (WGS) entry which is preliminary data.</text>
</comment>
<dbReference type="Proteomes" id="UP001157017">
    <property type="component" value="Unassembled WGS sequence"/>
</dbReference>
<protein>
    <submittedName>
        <fullName evidence="2">Uncharacterized protein</fullName>
    </submittedName>
</protein>
<sequence length="238" mass="24644">MTFTRRIGAACETAQNSVPDWQPAWPVTLMVRFEIERQKLFSAMQALRVRVGVGGGRLALVRDVDRAVDRDVGRALPEAGDLRVVADLEGQRVLGAAVRAGLEEQRDPLVAELVRDLLRGDGVDLRLDLLDRLARVEDVHGGAEVGVAGGVVTVRRGGRRADGGADGGGGGAGRAGGEGEGRRGEREGGRRGERPAAQGTRGAAVGQAARGGDLSAGRASLPGTTYFGGPDPLPSSAA</sequence>
<reference evidence="3" key="1">
    <citation type="journal article" date="2019" name="Int. J. Syst. Evol. Microbiol.">
        <title>The Global Catalogue of Microorganisms (GCM) 10K type strain sequencing project: providing services to taxonomists for standard genome sequencing and annotation.</title>
        <authorList>
            <consortium name="The Broad Institute Genomics Platform"/>
            <consortium name="The Broad Institute Genome Sequencing Center for Infectious Disease"/>
            <person name="Wu L."/>
            <person name="Ma J."/>
        </authorList>
    </citation>
    <scope>NUCLEOTIDE SEQUENCE [LARGE SCALE GENOMIC DNA]</scope>
    <source>
        <strain evidence="3">NBRC 108730</strain>
    </source>
</reference>
<feature type="compositionally biased region" description="Basic and acidic residues" evidence="1">
    <location>
        <begin position="177"/>
        <end position="194"/>
    </location>
</feature>
<feature type="compositionally biased region" description="Low complexity" evidence="1">
    <location>
        <begin position="196"/>
        <end position="212"/>
    </location>
</feature>